<dbReference type="EMBL" id="JBHSGV010000002">
    <property type="protein sequence ID" value="MFC4746647.1"/>
    <property type="molecule type" value="Genomic_DNA"/>
</dbReference>
<sequence>MNHFNFRIYYTKMGLINAFLETNSEAFLAKYCNQDGNIKNSQLKFWMDGASKILT</sequence>
<dbReference type="RefSeq" id="WP_213256410.1">
    <property type="nucleotide sequence ID" value="NZ_JAGYWA010000002.1"/>
</dbReference>
<comment type="caution">
    <text evidence="1">The sequence shown here is derived from an EMBL/GenBank/DDBJ whole genome shotgun (WGS) entry which is preliminary data.</text>
</comment>
<evidence type="ECO:0000313" key="1">
    <source>
        <dbReference type="EMBL" id="MFC4746647.1"/>
    </source>
</evidence>
<proteinExistence type="predicted"/>
<evidence type="ECO:0000313" key="2">
    <source>
        <dbReference type="Proteomes" id="UP001595935"/>
    </source>
</evidence>
<gene>
    <name evidence="1" type="ORF">ACFO5S_04295</name>
</gene>
<organism evidence="1 2">
    <name type="scientific">Flavobacterium branchiicola</name>
    <dbReference type="NCBI Taxonomy" id="1114875"/>
    <lineage>
        <taxon>Bacteria</taxon>
        <taxon>Pseudomonadati</taxon>
        <taxon>Bacteroidota</taxon>
        <taxon>Flavobacteriia</taxon>
        <taxon>Flavobacteriales</taxon>
        <taxon>Flavobacteriaceae</taxon>
        <taxon>Flavobacterium</taxon>
    </lineage>
</organism>
<dbReference type="Proteomes" id="UP001595935">
    <property type="component" value="Unassembled WGS sequence"/>
</dbReference>
<keyword evidence="2" id="KW-1185">Reference proteome</keyword>
<reference evidence="2" key="1">
    <citation type="journal article" date="2019" name="Int. J. Syst. Evol. Microbiol.">
        <title>The Global Catalogue of Microorganisms (GCM) 10K type strain sequencing project: providing services to taxonomists for standard genome sequencing and annotation.</title>
        <authorList>
            <consortium name="The Broad Institute Genomics Platform"/>
            <consortium name="The Broad Institute Genome Sequencing Center for Infectious Disease"/>
            <person name="Wu L."/>
            <person name="Ma J."/>
        </authorList>
    </citation>
    <scope>NUCLEOTIDE SEQUENCE [LARGE SCALE GENOMIC DNA]</scope>
    <source>
        <strain evidence="2">WYCCWR 13023</strain>
    </source>
</reference>
<name>A0ABV9PBJ9_9FLAO</name>
<accession>A0ABV9PBJ9</accession>
<protein>
    <submittedName>
        <fullName evidence="1">Uncharacterized protein</fullName>
    </submittedName>
</protein>